<sequence>MNITPEKRPTAGNVPMPAFFNPANAARWGYRPTMSQVFAEAQMLRKRMAQKPAAKDDKKVHLLLIDVQQDFCLKEGTLYVGGRSGMGAIEDSGRIAEFIYRELGALTKITVTMDTHLAYQIFSPSFWEKADGTPVEPHTVITAADLDKGTFRVSVQAASALGLNYVWLTKYVRHYTSELEKAGKYMLYIWPFHCLLGTDGHSLVGVVEEACMFHAFARGADFKPQVKGGHPLTENYSVLSPEVRIAHDGITPVGQQNVAFIKMLLEADRVIIAGQAASHCVKSTIDDLLSEIVAKDPALAKKVYVMRDCMSAVAVSDGKGSFYADFTQQAEEALTRFADAGMHVVTSTESTDTWKDF</sequence>
<keyword evidence="2" id="KW-0378">Hydrolase</keyword>
<reference evidence="3 4" key="1">
    <citation type="journal article" date="2016" name="Nat. Commun.">
        <title>Thousands of microbial genomes shed light on interconnected biogeochemical processes in an aquifer system.</title>
        <authorList>
            <person name="Anantharaman K."/>
            <person name="Brown C.T."/>
            <person name="Hug L.A."/>
            <person name="Sharon I."/>
            <person name="Castelle C.J."/>
            <person name="Probst A.J."/>
            <person name="Thomas B.C."/>
            <person name="Singh A."/>
            <person name="Wilkins M.J."/>
            <person name="Karaoz U."/>
            <person name="Brodie E.L."/>
            <person name="Williams K.H."/>
            <person name="Hubbard S.S."/>
            <person name="Banfield J.F."/>
        </authorList>
    </citation>
    <scope>NUCLEOTIDE SEQUENCE [LARGE SCALE GENOMIC DNA]</scope>
</reference>
<evidence type="ECO:0000313" key="4">
    <source>
        <dbReference type="Proteomes" id="UP000178099"/>
    </source>
</evidence>
<gene>
    <name evidence="3" type="ORF">A3D67_02555</name>
</gene>
<dbReference type="SUPFAM" id="SSF52499">
    <property type="entry name" value="Isochorismatase-like hydrolases"/>
    <property type="match status" value="1"/>
</dbReference>
<dbReference type="PANTHER" id="PTHR11080">
    <property type="entry name" value="PYRAZINAMIDASE/NICOTINAMIDASE"/>
    <property type="match status" value="1"/>
</dbReference>
<dbReference type="InterPro" id="IPR052347">
    <property type="entry name" value="Isochorismatase_Nicotinamidase"/>
</dbReference>
<evidence type="ECO:0000313" key="3">
    <source>
        <dbReference type="EMBL" id="OGZ09469.1"/>
    </source>
</evidence>
<dbReference type="AlphaFoldDB" id="A0A1G2D776"/>
<protein>
    <submittedName>
        <fullName evidence="3">Nicotinamidase</fullName>
    </submittedName>
</protein>
<comment type="similarity">
    <text evidence="1">Belongs to the isochorismatase family.</text>
</comment>
<evidence type="ECO:0000256" key="2">
    <source>
        <dbReference type="ARBA" id="ARBA00022801"/>
    </source>
</evidence>
<comment type="caution">
    <text evidence="3">The sequence shown here is derived from an EMBL/GenBank/DDBJ whole genome shotgun (WGS) entry which is preliminary data.</text>
</comment>
<organism evidence="3 4">
    <name type="scientific">Candidatus Lloydbacteria bacterium RIFCSPHIGHO2_02_FULL_51_22</name>
    <dbReference type="NCBI Taxonomy" id="1798663"/>
    <lineage>
        <taxon>Bacteria</taxon>
        <taxon>Candidatus Lloydiibacteriota</taxon>
    </lineage>
</organism>
<dbReference type="Gene3D" id="3.40.50.850">
    <property type="entry name" value="Isochorismatase-like"/>
    <property type="match status" value="1"/>
</dbReference>
<dbReference type="Proteomes" id="UP000178099">
    <property type="component" value="Unassembled WGS sequence"/>
</dbReference>
<dbReference type="GO" id="GO:0016787">
    <property type="term" value="F:hydrolase activity"/>
    <property type="evidence" value="ECO:0007669"/>
    <property type="project" value="UniProtKB-KW"/>
</dbReference>
<dbReference type="EMBL" id="MHLN01000051">
    <property type="protein sequence ID" value="OGZ09469.1"/>
    <property type="molecule type" value="Genomic_DNA"/>
</dbReference>
<dbReference type="InterPro" id="IPR036380">
    <property type="entry name" value="Isochorismatase-like_sf"/>
</dbReference>
<dbReference type="PANTHER" id="PTHR11080:SF2">
    <property type="entry name" value="LD05707P"/>
    <property type="match status" value="1"/>
</dbReference>
<evidence type="ECO:0000256" key="1">
    <source>
        <dbReference type="ARBA" id="ARBA00006336"/>
    </source>
</evidence>
<proteinExistence type="inferred from homology"/>
<accession>A0A1G2D776</accession>
<name>A0A1G2D776_9BACT</name>